<dbReference type="InterPro" id="IPR019494">
    <property type="entry name" value="FIST_C"/>
</dbReference>
<dbReference type="PANTHER" id="PTHR40252:SF2">
    <property type="entry name" value="BLR0328 PROTEIN"/>
    <property type="match status" value="1"/>
</dbReference>
<dbReference type="Pfam" id="PF08495">
    <property type="entry name" value="FIST"/>
    <property type="match status" value="1"/>
</dbReference>
<proteinExistence type="predicted"/>
<organism evidence="3 4">
    <name type="scientific">Alishewanella tabrizica</name>
    <dbReference type="NCBI Taxonomy" id="671278"/>
    <lineage>
        <taxon>Bacteria</taxon>
        <taxon>Pseudomonadati</taxon>
        <taxon>Pseudomonadota</taxon>
        <taxon>Gammaproteobacteria</taxon>
        <taxon>Alteromonadales</taxon>
        <taxon>Alteromonadaceae</taxon>
        <taxon>Alishewanella</taxon>
    </lineage>
</organism>
<dbReference type="PANTHER" id="PTHR40252">
    <property type="entry name" value="BLR0328 PROTEIN"/>
    <property type="match status" value="1"/>
</dbReference>
<dbReference type="SMART" id="SM01204">
    <property type="entry name" value="FIST_C"/>
    <property type="match status" value="1"/>
</dbReference>
<gene>
    <name evidence="3" type="ORF">GCM10008111_11130</name>
</gene>
<keyword evidence="4" id="KW-1185">Reference proteome</keyword>
<dbReference type="EMBL" id="BMYR01000004">
    <property type="protein sequence ID" value="GGW56925.1"/>
    <property type="molecule type" value="Genomic_DNA"/>
</dbReference>
<dbReference type="Pfam" id="PF10442">
    <property type="entry name" value="FIST_C"/>
    <property type="match status" value="1"/>
</dbReference>
<feature type="domain" description="FIST C-domain" evidence="2">
    <location>
        <begin position="224"/>
        <end position="373"/>
    </location>
</feature>
<sequence>MKIQTLRLDLQQIDAQLDNLSATRTQQAAIALCFGSVAAIQRLSSYANSHVIAKHWLAGSSCLGCADQTGMNTQQAESATLMLIDDPQGFYGVGSASLSDNGRQQASMAIQQAMQKAGKSNELPTLIWCLQAPGCEEDVLHGIQDIVGTTVPIFGGSTADNDVSGQWLQYDGSKLSGDHMIVAVFYPSTPMSSFFSSGYFTTGLGGTVTSVTDRRLYTIDHLPAADVYNDWLQQAGAAPLSPGNILMESTLFPLGREVSQHNALPLHLLSHPAVMHDDKSLSLFSALKTGEPLWLMQGDKADLIARAGDVVKTARQNLKFQYNCDAAGAIIVYCAGCMLAVQDNLAEVQEAIKAELGDLPFIVTFTFGEQGCFLDGSSRHGNLMISAVLFGAKHANE</sequence>
<feature type="domain" description="FIST" evidence="1">
    <location>
        <begin position="27"/>
        <end position="223"/>
    </location>
</feature>
<evidence type="ECO:0000259" key="1">
    <source>
        <dbReference type="SMART" id="SM00897"/>
    </source>
</evidence>
<protein>
    <submittedName>
        <fullName evidence="3">Signaling protein with FIST domain</fullName>
    </submittedName>
</protein>
<evidence type="ECO:0000259" key="2">
    <source>
        <dbReference type="SMART" id="SM01204"/>
    </source>
</evidence>
<name>A0ABQ2WIG7_9ALTE</name>
<evidence type="ECO:0000313" key="4">
    <source>
        <dbReference type="Proteomes" id="UP000634667"/>
    </source>
</evidence>
<dbReference type="Proteomes" id="UP000634667">
    <property type="component" value="Unassembled WGS sequence"/>
</dbReference>
<dbReference type="InterPro" id="IPR013702">
    <property type="entry name" value="FIST_domain_N"/>
</dbReference>
<dbReference type="RefSeq" id="WP_189481354.1">
    <property type="nucleotide sequence ID" value="NZ_BMYR01000004.1"/>
</dbReference>
<dbReference type="SMART" id="SM00897">
    <property type="entry name" value="FIST"/>
    <property type="match status" value="1"/>
</dbReference>
<accession>A0ABQ2WIG7</accession>
<reference evidence="4" key="1">
    <citation type="journal article" date="2019" name="Int. J. Syst. Evol. Microbiol.">
        <title>The Global Catalogue of Microorganisms (GCM) 10K type strain sequencing project: providing services to taxonomists for standard genome sequencing and annotation.</title>
        <authorList>
            <consortium name="The Broad Institute Genomics Platform"/>
            <consortium name="The Broad Institute Genome Sequencing Center for Infectious Disease"/>
            <person name="Wu L."/>
            <person name="Ma J."/>
        </authorList>
    </citation>
    <scope>NUCLEOTIDE SEQUENCE [LARGE SCALE GENOMIC DNA]</scope>
    <source>
        <strain evidence="4">KCTC 23723</strain>
    </source>
</reference>
<comment type="caution">
    <text evidence="3">The sequence shown here is derived from an EMBL/GenBank/DDBJ whole genome shotgun (WGS) entry which is preliminary data.</text>
</comment>
<evidence type="ECO:0000313" key="3">
    <source>
        <dbReference type="EMBL" id="GGW56925.1"/>
    </source>
</evidence>